<dbReference type="GO" id="GO:0008747">
    <property type="term" value="F:N-acetylneuraminate lyase activity"/>
    <property type="evidence" value="ECO:0007669"/>
    <property type="project" value="UniProtKB-EC"/>
</dbReference>
<dbReference type="PRINTS" id="PR00146">
    <property type="entry name" value="DHPICSNTHASE"/>
</dbReference>
<dbReference type="PROSITE" id="PS00665">
    <property type="entry name" value="DHDPS_1"/>
    <property type="match status" value="1"/>
</dbReference>
<dbReference type="InterPro" id="IPR020624">
    <property type="entry name" value="Schiff_base-form_aldolases_CS"/>
</dbReference>
<protein>
    <submittedName>
        <fullName evidence="5">Dihydrodipicolinate synthase family protein</fullName>
        <ecNumber evidence="5">4.1.3.3</ecNumber>
        <ecNumber evidence="5">4.2.1.41</ecNumber>
        <ecNumber evidence="5">4.3.3.7</ecNumber>
    </submittedName>
</protein>
<dbReference type="EC" id="4.3.3.7" evidence="5"/>
<dbReference type="CDD" id="cd00408">
    <property type="entry name" value="DHDPS-like"/>
    <property type="match status" value="1"/>
</dbReference>
<keyword evidence="3" id="KW-0704">Schiff base</keyword>
<dbReference type="PIRSF" id="PIRSF001365">
    <property type="entry name" value="DHDPS"/>
    <property type="match status" value="1"/>
</dbReference>
<comment type="similarity">
    <text evidence="1 4">Belongs to the DapA family.</text>
</comment>
<organism evidence="5 6">
    <name type="scientific">Agaribacillus aureus</name>
    <dbReference type="NCBI Taxonomy" id="3051825"/>
    <lineage>
        <taxon>Bacteria</taxon>
        <taxon>Pseudomonadati</taxon>
        <taxon>Bacteroidota</taxon>
        <taxon>Cytophagia</taxon>
        <taxon>Cytophagales</taxon>
        <taxon>Splendidivirgaceae</taxon>
        <taxon>Agaribacillus</taxon>
    </lineage>
</organism>
<dbReference type="Gene3D" id="3.20.20.70">
    <property type="entry name" value="Aldolase class I"/>
    <property type="match status" value="1"/>
</dbReference>
<keyword evidence="2 4" id="KW-0456">Lyase</keyword>
<accession>A0ABT8L202</accession>
<dbReference type="Pfam" id="PF00701">
    <property type="entry name" value="DHDPS"/>
    <property type="match status" value="1"/>
</dbReference>
<evidence type="ECO:0000256" key="2">
    <source>
        <dbReference type="ARBA" id="ARBA00023239"/>
    </source>
</evidence>
<gene>
    <name evidence="5" type="ORF">QQ020_02260</name>
</gene>
<evidence type="ECO:0000256" key="4">
    <source>
        <dbReference type="PIRNR" id="PIRNR001365"/>
    </source>
</evidence>
<dbReference type="SMART" id="SM01130">
    <property type="entry name" value="DHDPS"/>
    <property type="match status" value="1"/>
</dbReference>
<dbReference type="RefSeq" id="WP_346756185.1">
    <property type="nucleotide sequence ID" value="NZ_JAUJEB010000001.1"/>
</dbReference>
<proteinExistence type="inferred from homology"/>
<dbReference type="InterPro" id="IPR002220">
    <property type="entry name" value="DapA-like"/>
</dbReference>
<evidence type="ECO:0000256" key="3">
    <source>
        <dbReference type="ARBA" id="ARBA00023270"/>
    </source>
</evidence>
<sequence length="296" mass="32668">MTTPKGIVNAILTPFAENGKIDFHLLEKQTSFLIDGGLNGLFVNGSTGEGLLLTAEERYEILSCIKEVSNNRVDLYACCIQPTTHQVVKDIEKIQSLDPDYVVAVPPLYYSGDQDMLYIHFKEIASASSAPLVLYNFPQMTNNPLRLETLIRLAEVENIIGVKDSSGDFLSFVQGAESHATDKFCWMQGDDLLHTSSLQAGSEAVVTGLGNVSIKNHVGLYNAFLRRDYDTMWAHQKELNKLYRIITVTGKGIPAIKAATAILGRSTFPMKDPWLNLTKAEIGKVESILTEIGINQ</sequence>
<dbReference type="GO" id="GO:0047448">
    <property type="term" value="F:5-dehydro-4-deoxyglucarate dehydratase activity"/>
    <property type="evidence" value="ECO:0007669"/>
    <property type="project" value="UniProtKB-EC"/>
</dbReference>
<dbReference type="PROSITE" id="PS00666">
    <property type="entry name" value="DHDPS_2"/>
    <property type="match status" value="1"/>
</dbReference>
<dbReference type="EC" id="4.1.3.3" evidence="5"/>
<dbReference type="SUPFAM" id="SSF51569">
    <property type="entry name" value="Aldolase"/>
    <property type="match status" value="1"/>
</dbReference>
<dbReference type="EC" id="4.2.1.41" evidence="5"/>
<evidence type="ECO:0000256" key="1">
    <source>
        <dbReference type="ARBA" id="ARBA00007592"/>
    </source>
</evidence>
<dbReference type="EMBL" id="JAUJEB010000001">
    <property type="protein sequence ID" value="MDN5210845.1"/>
    <property type="molecule type" value="Genomic_DNA"/>
</dbReference>
<dbReference type="GO" id="GO:0008840">
    <property type="term" value="F:4-hydroxy-tetrahydrodipicolinate synthase activity"/>
    <property type="evidence" value="ECO:0007669"/>
    <property type="project" value="UniProtKB-EC"/>
</dbReference>
<dbReference type="InterPro" id="IPR020625">
    <property type="entry name" value="Schiff_base-form_aldolases_AS"/>
</dbReference>
<dbReference type="PANTHER" id="PTHR12128">
    <property type="entry name" value="DIHYDRODIPICOLINATE SYNTHASE"/>
    <property type="match status" value="1"/>
</dbReference>
<dbReference type="PANTHER" id="PTHR12128:SF66">
    <property type="entry name" value="4-HYDROXY-2-OXOGLUTARATE ALDOLASE, MITOCHONDRIAL"/>
    <property type="match status" value="1"/>
</dbReference>
<evidence type="ECO:0000313" key="6">
    <source>
        <dbReference type="Proteomes" id="UP001172083"/>
    </source>
</evidence>
<keyword evidence="6" id="KW-1185">Reference proteome</keyword>
<dbReference type="InterPro" id="IPR013785">
    <property type="entry name" value="Aldolase_TIM"/>
</dbReference>
<name>A0ABT8L202_9BACT</name>
<reference evidence="5" key="1">
    <citation type="submission" date="2023-06" db="EMBL/GenBank/DDBJ databases">
        <title>Genomic of Agaribacillus aureum.</title>
        <authorList>
            <person name="Wang G."/>
        </authorList>
    </citation>
    <scope>NUCLEOTIDE SEQUENCE</scope>
    <source>
        <strain evidence="5">BMA12</strain>
    </source>
</reference>
<comment type="caution">
    <text evidence="5">The sequence shown here is derived from an EMBL/GenBank/DDBJ whole genome shotgun (WGS) entry which is preliminary data.</text>
</comment>
<evidence type="ECO:0000313" key="5">
    <source>
        <dbReference type="EMBL" id="MDN5210845.1"/>
    </source>
</evidence>
<dbReference type="Proteomes" id="UP001172083">
    <property type="component" value="Unassembled WGS sequence"/>
</dbReference>